<dbReference type="OrthoDB" id="190870at2"/>
<dbReference type="Pfam" id="PF07589">
    <property type="entry name" value="PEP-CTERM"/>
    <property type="match status" value="1"/>
</dbReference>
<evidence type="ECO:0000259" key="2">
    <source>
        <dbReference type="Pfam" id="PF07589"/>
    </source>
</evidence>
<organism evidence="3 4">
    <name type="scientific">Rubritalea squalenifaciens DSM 18772</name>
    <dbReference type="NCBI Taxonomy" id="1123071"/>
    <lineage>
        <taxon>Bacteria</taxon>
        <taxon>Pseudomonadati</taxon>
        <taxon>Verrucomicrobiota</taxon>
        <taxon>Verrucomicrobiia</taxon>
        <taxon>Verrucomicrobiales</taxon>
        <taxon>Rubritaleaceae</taxon>
        <taxon>Rubritalea</taxon>
    </lineage>
</organism>
<evidence type="ECO:0000313" key="4">
    <source>
        <dbReference type="Proteomes" id="UP000184510"/>
    </source>
</evidence>
<proteinExistence type="predicted"/>
<feature type="domain" description="Ice-binding protein C-terminal" evidence="2">
    <location>
        <begin position="197"/>
        <end position="219"/>
    </location>
</feature>
<dbReference type="STRING" id="1123071.SAMN02745181_2425"/>
<dbReference type="AlphaFoldDB" id="A0A1M6LKR9"/>
<feature type="signal peptide" evidence="1">
    <location>
        <begin position="1"/>
        <end position="22"/>
    </location>
</feature>
<dbReference type="EMBL" id="FQYR01000004">
    <property type="protein sequence ID" value="SHJ71773.1"/>
    <property type="molecule type" value="Genomic_DNA"/>
</dbReference>
<gene>
    <name evidence="3" type="ORF">SAMN02745181_2425</name>
</gene>
<reference evidence="3 4" key="1">
    <citation type="submission" date="2016-11" db="EMBL/GenBank/DDBJ databases">
        <authorList>
            <person name="Jaros S."/>
            <person name="Januszkiewicz K."/>
            <person name="Wedrychowicz H."/>
        </authorList>
    </citation>
    <scope>NUCLEOTIDE SEQUENCE [LARGE SCALE GENOMIC DNA]</scope>
    <source>
        <strain evidence="3 4">DSM 18772</strain>
    </source>
</reference>
<dbReference type="RefSeq" id="WP_143184017.1">
    <property type="nucleotide sequence ID" value="NZ_FQYR01000004.1"/>
</dbReference>
<dbReference type="InterPro" id="IPR013424">
    <property type="entry name" value="Ice-binding_C"/>
</dbReference>
<name>A0A1M6LKR9_9BACT</name>
<keyword evidence="4" id="KW-1185">Reference proteome</keyword>
<dbReference type="Proteomes" id="UP000184510">
    <property type="component" value="Unassembled WGS sequence"/>
</dbReference>
<protein>
    <submittedName>
        <fullName evidence="3">PEP-CTERM protein-sorting domain-containing protein</fullName>
    </submittedName>
</protein>
<accession>A0A1M6LKR9</accession>
<keyword evidence="1" id="KW-0732">Signal</keyword>
<feature type="chain" id="PRO_5012251992" evidence="1">
    <location>
        <begin position="23"/>
        <end position="220"/>
    </location>
</feature>
<dbReference type="InParanoid" id="A0A1M6LKR9"/>
<sequence>MKSRFIPLCLSVSFGAVCSLQAASISWSSLLAEDNPIDGLIDEGEGAISTAGTLVVAENLGGNAITWDGVDFAAGTTSFGSTYADFYNNSAANQLFDTGTYSGSAANLNLSGLVIDQTYLVELVLADARAAQEGRTVVVDGEDPIQFAYNGNDTFWPARIIRGTFTADATTQQISIQTFNVGGSSAGSQLNAYQLRAIPEPSSFALIGLGGLGFILRRRR</sequence>
<evidence type="ECO:0000256" key="1">
    <source>
        <dbReference type="SAM" id="SignalP"/>
    </source>
</evidence>
<evidence type="ECO:0000313" key="3">
    <source>
        <dbReference type="EMBL" id="SHJ71773.1"/>
    </source>
</evidence>
<dbReference type="NCBIfam" id="TIGR02595">
    <property type="entry name" value="PEP_CTERM"/>
    <property type="match status" value="1"/>
</dbReference>